<dbReference type="RefSeq" id="WP_420041807.1">
    <property type="nucleotide sequence ID" value="NZ_CP128986.1"/>
</dbReference>
<reference evidence="1" key="1">
    <citation type="submission" date="2023-06" db="EMBL/GenBank/DDBJ databases">
        <title>Gordonia sp. nov. and Pseudochrobactrum sp. nov., two species isolated from the burying beetle Nicrophorus vespilloides.</title>
        <authorList>
            <person name="Poehlein A."/>
            <person name="Guzman J."/>
            <person name="Daniel R."/>
            <person name="Vilcinskas A."/>
        </authorList>
    </citation>
    <scope>NUCLEOTIDE SEQUENCE</scope>
    <source>
        <strain evidence="1">MP11Mi</strain>
    </source>
</reference>
<organism evidence="1">
    <name type="scientific">Gordonia sp. MP11Mi</name>
    <dbReference type="NCBI Taxonomy" id="3022769"/>
    <lineage>
        <taxon>Bacteria</taxon>
        <taxon>Bacillati</taxon>
        <taxon>Actinomycetota</taxon>
        <taxon>Actinomycetes</taxon>
        <taxon>Mycobacteriales</taxon>
        <taxon>Gordoniaceae</taxon>
        <taxon>Gordonia</taxon>
    </lineage>
</organism>
<sequence length="297" mass="34044">MAKTTTKTLPIRERIRAANTDLVDAQALRERLLGWNPQRTENVDDQYRARLTAGADPATLLDDYIEAKGRENLAGQFGLIVRDVLQRVTDQRDYERAFVDTALDMCRDELDTIMARVDSNRDLIARHETAETAARNGDLEAWQTVEGLLDDYDQLTAEYRRQIRLADSSLHGPLIGSAQCRDFLDVSSYWMHQRRVTSILEDYPDHTIRAWFRGLPNTGGHSRAEWILTVADHQPWMPDADELRQATTIAEQLCRHRWNSGNAGADRQFFAANMANLRHITHDEPLPEQKPRARRVA</sequence>
<accession>A0AA97GVF7</accession>
<dbReference type="EMBL" id="CP128986">
    <property type="protein sequence ID" value="WOC12582.1"/>
    <property type="molecule type" value="Genomic_DNA"/>
</dbReference>
<dbReference type="AlphaFoldDB" id="A0AA97GVF7"/>
<protein>
    <submittedName>
        <fullName evidence="1">Uncharacterized protein</fullName>
    </submittedName>
</protein>
<proteinExistence type="predicted"/>
<name>A0AA97GVF7_9ACTN</name>
<evidence type="ECO:0000313" key="1">
    <source>
        <dbReference type="EMBL" id="WOC12582.1"/>
    </source>
</evidence>
<gene>
    <name evidence="1" type="ORF">MP11Mi_16720</name>
</gene>